<dbReference type="Pfam" id="PF17940">
    <property type="entry name" value="TetR_C_31"/>
    <property type="match status" value="1"/>
</dbReference>
<keyword evidence="1 2" id="KW-0238">DNA-binding</keyword>
<feature type="DNA-binding region" description="H-T-H motif" evidence="2">
    <location>
        <begin position="32"/>
        <end position="51"/>
    </location>
</feature>
<gene>
    <name evidence="4" type="ORF">nbrc107697_08170</name>
</gene>
<dbReference type="SUPFAM" id="SSF46689">
    <property type="entry name" value="Homeodomain-like"/>
    <property type="match status" value="1"/>
</dbReference>
<accession>A0A7I9UUK7</accession>
<dbReference type="InterPro" id="IPR001647">
    <property type="entry name" value="HTH_TetR"/>
</dbReference>
<keyword evidence="5" id="KW-1185">Reference proteome</keyword>
<dbReference type="AlphaFoldDB" id="A0A7I9UUK7"/>
<organism evidence="4 5">
    <name type="scientific">Gordonia crocea</name>
    <dbReference type="NCBI Taxonomy" id="589162"/>
    <lineage>
        <taxon>Bacteria</taxon>
        <taxon>Bacillati</taxon>
        <taxon>Actinomycetota</taxon>
        <taxon>Actinomycetes</taxon>
        <taxon>Mycobacteriales</taxon>
        <taxon>Gordoniaceae</taxon>
        <taxon>Gordonia</taxon>
    </lineage>
</organism>
<sequence length="208" mass="21868">MAAATPKGQARRQLLAEAAGALLMKHGPDAVRHRAVAELAGLPLASTTYYFSSLTDLLAAAVERTCEIDAQEMTERCAALPAQSRDARDTAAALARVFVGEEPVSSQLAARYELFVLAARHPEFAEMISHRQDRVSEIAAEVLDKSRRHSAPAGVHKLIALENGALLESLAADGQTHGDPVSAVADAVVDVVDVLAPALPQMVGSSGN</sequence>
<protein>
    <submittedName>
        <fullName evidence="4">TetR family transcriptional regulator</fullName>
    </submittedName>
</protein>
<dbReference type="Proteomes" id="UP000444980">
    <property type="component" value="Unassembled WGS sequence"/>
</dbReference>
<dbReference type="RefSeq" id="WP_161926200.1">
    <property type="nucleotide sequence ID" value="NZ_BJOU01000001.1"/>
</dbReference>
<evidence type="ECO:0000256" key="1">
    <source>
        <dbReference type="ARBA" id="ARBA00023125"/>
    </source>
</evidence>
<dbReference type="InterPro" id="IPR041583">
    <property type="entry name" value="TetR_C_31"/>
</dbReference>
<evidence type="ECO:0000259" key="3">
    <source>
        <dbReference type="PROSITE" id="PS50977"/>
    </source>
</evidence>
<dbReference type="Gene3D" id="1.10.357.10">
    <property type="entry name" value="Tetracycline Repressor, domain 2"/>
    <property type="match status" value="1"/>
</dbReference>
<feature type="domain" description="HTH tetR-type" evidence="3">
    <location>
        <begin position="9"/>
        <end position="69"/>
    </location>
</feature>
<evidence type="ECO:0000313" key="5">
    <source>
        <dbReference type="Proteomes" id="UP000444980"/>
    </source>
</evidence>
<comment type="caution">
    <text evidence="4">The sequence shown here is derived from an EMBL/GenBank/DDBJ whole genome shotgun (WGS) entry which is preliminary data.</text>
</comment>
<evidence type="ECO:0000256" key="2">
    <source>
        <dbReference type="PROSITE-ProRule" id="PRU00335"/>
    </source>
</evidence>
<evidence type="ECO:0000313" key="4">
    <source>
        <dbReference type="EMBL" id="GED96778.1"/>
    </source>
</evidence>
<dbReference type="PROSITE" id="PS50977">
    <property type="entry name" value="HTH_TETR_2"/>
    <property type="match status" value="1"/>
</dbReference>
<name>A0A7I9UUK7_9ACTN</name>
<dbReference type="GO" id="GO:0003677">
    <property type="term" value="F:DNA binding"/>
    <property type="evidence" value="ECO:0007669"/>
    <property type="project" value="UniProtKB-UniRule"/>
</dbReference>
<dbReference type="InterPro" id="IPR009057">
    <property type="entry name" value="Homeodomain-like_sf"/>
</dbReference>
<proteinExistence type="predicted"/>
<dbReference type="EMBL" id="BJOU01000001">
    <property type="protein sequence ID" value="GED96778.1"/>
    <property type="molecule type" value="Genomic_DNA"/>
</dbReference>
<reference evidence="5" key="1">
    <citation type="submission" date="2019-06" db="EMBL/GenBank/DDBJ databases">
        <title>Gordonia isolated from sludge of a wastewater treatment plant.</title>
        <authorList>
            <person name="Tamura T."/>
            <person name="Aoyama K."/>
            <person name="Kang Y."/>
            <person name="Saito S."/>
            <person name="Akiyama N."/>
            <person name="Yazawa K."/>
            <person name="Gonoi T."/>
            <person name="Mikami Y."/>
        </authorList>
    </citation>
    <scope>NUCLEOTIDE SEQUENCE [LARGE SCALE GENOMIC DNA]</scope>
    <source>
        <strain evidence="5">NBRC 107697</strain>
    </source>
</reference>
<dbReference type="OrthoDB" id="6929199at2"/>